<dbReference type="EMBL" id="JAYWIO010000001">
    <property type="protein sequence ID" value="KAK7290845.1"/>
    <property type="molecule type" value="Genomic_DNA"/>
</dbReference>
<feature type="compositionally biased region" description="Polar residues" evidence="2">
    <location>
        <begin position="375"/>
        <end position="390"/>
    </location>
</feature>
<evidence type="ECO:0000256" key="2">
    <source>
        <dbReference type="SAM" id="MobiDB-lite"/>
    </source>
</evidence>
<protein>
    <submittedName>
        <fullName evidence="3">Uncharacterized protein</fullName>
    </submittedName>
</protein>
<dbReference type="PANTHER" id="PTHR31791">
    <property type="entry name" value="FRIGIDA-LIKE PROTEIN 3-RELATED"/>
    <property type="match status" value="1"/>
</dbReference>
<evidence type="ECO:0000313" key="4">
    <source>
        <dbReference type="Proteomes" id="UP001372338"/>
    </source>
</evidence>
<feature type="region of interest" description="Disordered" evidence="2">
    <location>
        <begin position="356"/>
        <end position="390"/>
    </location>
</feature>
<reference evidence="3 4" key="1">
    <citation type="submission" date="2024-01" db="EMBL/GenBank/DDBJ databases">
        <title>The genomes of 5 underutilized Papilionoideae crops provide insights into root nodulation and disease resistanc.</title>
        <authorList>
            <person name="Yuan L."/>
        </authorList>
    </citation>
    <scope>NUCLEOTIDE SEQUENCE [LARGE SCALE GENOMIC DNA]</scope>
    <source>
        <strain evidence="3">ZHUSHIDOU_FW_LH</strain>
        <tissue evidence="3">Leaf</tissue>
    </source>
</reference>
<evidence type="ECO:0000313" key="3">
    <source>
        <dbReference type="EMBL" id="KAK7290845.1"/>
    </source>
</evidence>
<gene>
    <name evidence="3" type="ORF">RIF29_05578</name>
</gene>
<evidence type="ECO:0000256" key="1">
    <source>
        <dbReference type="SAM" id="Coils"/>
    </source>
</evidence>
<dbReference type="SUPFAM" id="SSF57997">
    <property type="entry name" value="Tropomyosin"/>
    <property type="match status" value="1"/>
</dbReference>
<dbReference type="AlphaFoldDB" id="A0AAN9J267"/>
<name>A0AAN9J267_CROPI</name>
<accession>A0AAN9J267</accession>
<comment type="caution">
    <text evidence="3">The sequence shown here is derived from an EMBL/GenBank/DDBJ whole genome shotgun (WGS) entry which is preliminary data.</text>
</comment>
<dbReference type="Gene3D" id="1.20.5.170">
    <property type="match status" value="1"/>
</dbReference>
<sequence>MAAEASKSYKRTLLELYGDDDDGPVTSKARKISNVTKDEEFNRENEECVMELSGKEVWIDMVGGLLRESEQVLRKIKEDFDGRQILLGAQAKEPDLHKRKSLQLLHEKMYRFAEELLEKKEKQHEGRLKELRTKEEELDARQKLMDGQAKEEELKRKSSFNFMQKIVYQYSLERKKKEKQHEEKMKELESMKKRVMELESKEKQLERLVKELESKGKEFEGQVKELESKKNHFEGHVKVYESKGEQFEERIKELESKDKQFEERLNELRTIEEELESKRKHFDGQVKEFESKEEQFEERIKELELKDEQFEERLKELRTIEDSYCFNGESIEKGLIPEENMDKAVEACNKVIQGNQPEGYVQSNDPVQKGGTVMEQGSDSIQNTVKGHKV</sequence>
<dbReference type="PANTHER" id="PTHR31791:SF37">
    <property type="entry name" value="A_TM021B04.7 PROTEIN"/>
    <property type="match status" value="1"/>
</dbReference>
<feature type="compositionally biased region" description="Polar residues" evidence="2">
    <location>
        <begin position="356"/>
        <end position="366"/>
    </location>
</feature>
<proteinExistence type="predicted"/>
<keyword evidence="1" id="KW-0175">Coiled coil</keyword>
<dbReference type="Proteomes" id="UP001372338">
    <property type="component" value="Unassembled WGS sequence"/>
</dbReference>
<keyword evidence="4" id="KW-1185">Reference proteome</keyword>
<feature type="coiled-coil region" evidence="1">
    <location>
        <begin position="174"/>
        <end position="320"/>
    </location>
</feature>
<organism evidence="3 4">
    <name type="scientific">Crotalaria pallida</name>
    <name type="common">Smooth rattlebox</name>
    <name type="synonym">Crotalaria striata</name>
    <dbReference type="NCBI Taxonomy" id="3830"/>
    <lineage>
        <taxon>Eukaryota</taxon>
        <taxon>Viridiplantae</taxon>
        <taxon>Streptophyta</taxon>
        <taxon>Embryophyta</taxon>
        <taxon>Tracheophyta</taxon>
        <taxon>Spermatophyta</taxon>
        <taxon>Magnoliopsida</taxon>
        <taxon>eudicotyledons</taxon>
        <taxon>Gunneridae</taxon>
        <taxon>Pentapetalae</taxon>
        <taxon>rosids</taxon>
        <taxon>fabids</taxon>
        <taxon>Fabales</taxon>
        <taxon>Fabaceae</taxon>
        <taxon>Papilionoideae</taxon>
        <taxon>50 kb inversion clade</taxon>
        <taxon>genistoids sensu lato</taxon>
        <taxon>core genistoids</taxon>
        <taxon>Crotalarieae</taxon>
        <taxon>Crotalaria</taxon>
    </lineage>
</organism>
<feature type="coiled-coil region" evidence="1">
    <location>
        <begin position="114"/>
        <end position="141"/>
    </location>
</feature>